<dbReference type="GO" id="GO:0005886">
    <property type="term" value="C:plasma membrane"/>
    <property type="evidence" value="ECO:0007669"/>
    <property type="project" value="UniProtKB-SubCell"/>
</dbReference>
<feature type="transmembrane region" description="Helical" evidence="8">
    <location>
        <begin position="56"/>
        <end position="77"/>
    </location>
</feature>
<proteinExistence type="inferred from homology"/>
<gene>
    <name evidence="9" type="ORF">SAMN05421748_119135</name>
</gene>
<dbReference type="Pfam" id="PF09594">
    <property type="entry name" value="GT87"/>
    <property type="match status" value="1"/>
</dbReference>
<dbReference type="AlphaFoldDB" id="A0A285JFI0"/>
<dbReference type="EMBL" id="OBDY01000019">
    <property type="protein sequence ID" value="SNY58567.1"/>
    <property type="molecule type" value="Genomic_DNA"/>
</dbReference>
<dbReference type="Proteomes" id="UP000219612">
    <property type="component" value="Unassembled WGS sequence"/>
</dbReference>
<evidence type="ECO:0000256" key="2">
    <source>
        <dbReference type="ARBA" id="ARBA00022475"/>
    </source>
</evidence>
<evidence type="ECO:0000313" key="9">
    <source>
        <dbReference type="EMBL" id="SNY58567.1"/>
    </source>
</evidence>
<keyword evidence="6 8" id="KW-0472">Membrane</keyword>
<feature type="transmembrane region" description="Helical" evidence="8">
    <location>
        <begin position="89"/>
        <end position="108"/>
    </location>
</feature>
<evidence type="ECO:0000313" key="10">
    <source>
        <dbReference type="Proteomes" id="UP000219612"/>
    </source>
</evidence>
<organism evidence="9 10">
    <name type="scientific">Paractinoplanes atraurantiacus</name>
    <dbReference type="NCBI Taxonomy" id="1036182"/>
    <lineage>
        <taxon>Bacteria</taxon>
        <taxon>Bacillati</taxon>
        <taxon>Actinomycetota</taxon>
        <taxon>Actinomycetes</taxon>
        <taxon>Micromonosporales</taxon>
        <taxon>Micromonosporaceae</taxon>
        <taxon>Paractinoplanes</taxon>
    </lineage>
</organism>
<keyword evidence="9" id="KW-0328">Glycosyltransferase</keyword>
<reference evidence="9 10" key="1">
    <citation type="submission" date="2017-09" db="EMBL/GenBank/DDBJ databases">
        <authorList>
            <person name="Ehlers B."/>
            <person name="Leendertz F.H."/>
        </authorList>
    </citation>
    <scope>NUCLEOTIDE SEQUENCE [LARGE SCALE GENOMIC DNA]</scope>
    <source>
        <strain evidence="9 10">CGMCC 4.6857</strain>
    </source>
</reference>
<comment type="similarity">
    <text evidence="7">Belongs to the glycosyltransferase 87 family.</text>
</comment>
<feature type="transmembrane region" description="Helical" evidence="8">
    <location>
        <begin position="252"/>
        <end position="268"/>
    </location>
</feature>
<evidence type="ECO:0000256" key="4">
    <source>
        <dbReference type="ARBA" id="ARBA00022692"/>
    </source>
</evidence>
<sequence length="395" mass="40934">MSAVILEMYGVSTLAADRQALIAWLSGDELYAYGMSLPPAAAILLLPAAAMPLAVAGGMLALAGMAALFLALTALAGPVARRYGRARRPVVLATGALALLLEPVRATLGLGHLDLILFGLVVADLVALRRSAWARTRATWWPSTPRDGRLRHLWRTGSWAGAGIGIASAMAPGTLLFIAYLALTRQWRAALTALGTTAALVAGAFVVAPGASAAWFGTVLPGIDRDGPFDSPTNQSLAGVLARLYDSASTPVMVWLSFAVLLLAVGLIRARAAHTEGDEIAAFTLVGLAGAAVAPVSTANELLWILPAILILIDAAVRRRTNPRRPAVRRLTGLGPLSAAAAVTVVFAVPPIGNIPAITAILLLNALPWRPAAPARRRPAALSPRVPAIPGPRAS</sequence>
<evidence type="ECO:0000256" key="8">
    <source>
        <dbReference type="SAM" id="Phobius"/>
    </source>
</evidence>
<evidence type="ECO:0000256" key="1">
    <source>
        <dbReference type="ARBA" id="ARBA00004651"/>
    </source>
</evidence>
<dbReference type="OrthoDB" id="9774600at2"/>
<accession>A0A285JFI0</accession>
<keyword evidence="10" id="KW-1185">Reference proteome</keyword>
<protein>
    <submittedName>
        <fullName evidence="9">Alpha-1,2-mannosyltransferase</fullName>
    </submittedName>
</protein>
<feature type="transmembrane region" description="Helical" evidence="8">
    <location>
        <begin position="159"/>
        <end position="183"/>
    </location>
</feature>
<keyword evidence="3 9" id="KW-0808">Transferase</keyword>
<comment type="subcellular location">
    <subcellularLocation>
        <location evidence="1">Cell membrane</location>
        <topology evidence="1">Multi-pass membrane protein</topology>
    </subcellularLocation>
</comment>
<feature type="transmembrane region" description="Helical" evidence="8">
    <location>
        <begin position="190"/>
        <end position="216"/>
    </location>
</feature>
<evidence type="ECO:0000256" key="5">
    <source>
        <dbReference type="ARBA" id="ARBA00022989"/>
    </source>
</evidence>
<dbReference type="InterPro" id="IPR018584">
    <property type="entry name" value="GT87"/>
</dbReference>
<evidence type="ECO:0000256" key="7">
    <source>
        <dbReference type="ARBA" id="ARBA00024033"/>
    </source>
</evidence>
<name>A0A285JFI0_9ACTN</name>
<feature type="transmembrane region" description="Helical" evidence="8">
    <location>
        <begin position="280"/>
        <end position="296"/>
    </location>
</feature>
<evidence type="ECO:0000256" key="3">
    <source>
        <dbReference type="ARBA" id="ARBA00022679"/>
    </source>
</evidence>
<keyword evidence="4 8" id="KW-0812">Transmembrane</keyword>
<dbReference type="GO" id="GO:0016758">
    <property type="term" value="F:hexosyltransferase activity"/>
    <property type="evidence" value="ECO:0007669"/>
    <property type="project" value="InterPro"/>
</dbReference>
<keyword evidence="2" id="KW-1003">Cell membrane</keyword>
<keyword evidence="5 8" id="KW-1133">Transmembrane helix</keyword>
<evidence type="ECO:0000256" key="6">
    <source>
        <dbReference type="ARBA" id="ARBA00023136"/>
    </source>
</evidence>
<feature type="transmembrane region" description="Helical" evidence="8">
    <location>
        <begin position="355"/>
        <end position="373"/>
    </location>
</feature>